<name>A0A016X102_9BILA</name>
<proteinExistence type="predicted"/>
<organism evidence="1 2">
    <name type="scientific">Ancylostoma ceylanicum</name>
    <dbReference type="NCBI Taxonomy" id="53326"/>
    <lineage>
        <taxon>Eukaryota</taxon>
        <taxon>Metazoa</taxon>
        <taxon>Ecdysozoa</taxon>
        <taxon>Nematoda</taxon>
        <taxon>Chromadorea</taxon>
        <taxon>Rhabditida</taxon>
        <taxon>Rhabditina</taxon>
        <taxon>Rhabditomorpha</taxon>
        <taxon>Strongyloidea</taxon>
        <taxon>Ancylostomatidae</taxon>
        <taxon>Ancylostomatinae</taxon>
        <taxon>Ancylostoma</taxon>
    </lineage>
</organism>
<evidence type="ECO:0000313" key="2">
    <source>
        <dbReference type="Proteomes" id="UP000024635"/>
    </source>
</evidence>
<accession>A0A016X102</accession>
<dbReference type="AlphaFoldDB" id="A0A016X102"/>
<reference evidence="2" key="1">
    <citation type="journal article" date="2015" name="Nat. Genet.">
        <title>The genome and transcriptome of the zoonotic hookworm Ancylostoma ceylanicum identify infection-specific gene families.</title>
        <authorList>
            <person name="Schwarz E.M."/>
            <person name="Hu Y."/>
            <person name="Antoshechkin I."/>
            <person name="Miller M.M."/>
            <person name="Sternberg P.W."/>
            <person name="Aroian R.V."/>
        </authorList>
    </citation>
    <scope>NUCLEOTIDE SEQUENCE</scope>
    <source>
        <strain evidence="2">HY135</strain>
    </source>
</reference>
<gene>
    <name evidence="1" type="primary">Acey_s0423.g1204</name>
    <name evidence="1" type="ORF">Y032_0423g1204</name>
</gene>
<dbReference type="Proteomes" id="UP000024635">
    <property type="component" value="Unassembled WGS sequence"/>
</dbReference>
<comment type="caution">
    <text evidence="1">The sequence shown here is derived from an EMBL/GenBank/DDBJ whole genome shotgun (WGS) entry which is preliminary data.</text>
</comment>
<sequence length="179" mass="20947">MNLLILLPIVAVEGLIVDPEFSSNDGGVSRWSQQRWYSRNDFGYDQLRLVSAGSRERRLGSASWQFQPRQSVHYGELLRWPRPDSTKSPLRVNGYYGENRLRRQWRSRRVSGDVHVGHQSARLPAENSVFEDYPVAEGPQTLLRSIQRTTMATPTIWDEQSTDRERFRRKVGRSQLYRR</sequence>
<protein>
    <submittedName>
        <fullName evidence="1">Uncharacterized protein</fullName>
    </submittedName>
</protein>
<evidence type="ECO:0000313" key="1">
    <source>
        <dbReference type="EMBL" id="EYC45570.1"/>
    </source>
</evidence>
<keyword evidence="2" id="KW-1185">Reference proteome</keyword>
<dbReference type="EMBL" id="JARK01000023">
    <property type="protein sequence ID" value="EYC45570.1"/>
    <property type="molecule type" value="Genomic_DNA"/>
</dbReference>
<dbReference type="OrthoDB" id="10557240at2759"/>